<dbReference type="PANTHER" id="PTHR36838">
    <property type="entry name" value="AUXIN EFFLUX CARRIER FAMILY PROTEIN"/>
    <property type="match status" value="1"/>
</dbReference>
<keyword evidence="9" id="KW-1185">Reference proteome</keyword>
<evidence type="ECO:0008006" key="10">
    <source>
        <dbReference type="Google" id="ProtNLM"/>
    </source>
</evidence>
<evidence type="ECO:0000256" key="3">
    <source>
        <dbReference type="ARBA" id="ARBA00022475"/>
    </source>
</evidence>
<feature type="transmembrane region" description="Helical" evidence="7">
    <location>
        <begin position="34"/>
        <end position="55"/>
    </location>
</feature>
<evidence type="ECO:0000256" key="5">
    <source>
        <dbReference type="ARBA" id="ARBA00022989"/>
    </source>
</evidence>
<evidence type="ECO:0000256" key="2">
    <source>
        <dbReference type="ARBA" id="ARBA00022448"/>
    </source>
</evidence>
<feature type="transmembrane region" description="Helical" evidence="7">
    <location>
        <begin position="6"/>
        <end position="22"/>
    </location>
</feature>
<comment type="caution">
    <text evidence="8">The sequence shown here is derived from an EMBL/GenBank/DDBJ whole genome shotgun (WGS) entry which is preliminary data.</text>
</comment>
<sequence length="303" mass="32723">MSAVLFKALAFFLMIALGYLMKTKHVLEQEDSQVLMKIIINITMPAALIAGFRTFSIDISLLFALLLGFCMNGVLLLAGSLASVRKEGRLRALYILNTPCQNVGNFVLPFVLSFLPSSVVPALCMYDAGNNPYGAGLAYSVASSASGGDGKVSLRSILRTLFHSPPFLAYFIMIVLYLPGIRLPDAFFDLCDLFGKGNAFLAMFALGLIFEWHLPKEDVGNVIRILGLRYALCLCAAAAIFFLCPFDLPIRQTLCLCLVGPVTTLAIPFGLACGCKQSMIAALSSVSMVTSFILSLGMLIAWA</sequence>
<accession>A0ABS6EUD4</accession>
<keyword evidence="6 7" id="KW-0472">Membrane</keyword>
<evidence type="ECO:0000313" key="9">
    <source>
        <dbReference type="Proteomes" id="UP000783588"/>
    </source>
</evidence>
<protein>
    <recommendedName>
        <fullName evidence="10">Transporter</fullName>
    </recommendedName>
</protein>
<evidence type="ECO:0000256" key="7">
    <source>
        <dbReference type="SAM" id="Phobius"/>
    </source>
</evidence>
<feature type="transmembrane region" description="Helical" evidence="7">
    <location>
        <begin position="250"/>
        <end position="273"/>
    </location>
</feature>
<keyword evidence="4 7" id="KW-0812">Transmembrane</keyword>
<dbReference type="RefSeq" id="WP_216470134.1">
    <property type="nucleotide sequence ID" value="NZ_JAHLQI010000003.1"/>
</dbReference>
<keyword evidence="2" id="KW-0813">Transport</keyword>
<dbReference type="PANTHER" id="PTHR36838:SF3">
    <property type="entry name" value="TRANSPORTER AUXIN EFFLUX CARRIER EC FAMILY"/>
    <property type="match status" value="1"/>
</dbReference>
<dbReference type="Proteomes" id="UP000783588">
    <property type="component" value="Unassembled WGS sequence"/>
</dbReference>
<reference evidence="8 9" key="1">
    <citation type="submission" date="2021-06" db="EMBL/GenBank/DDBJ databases">
        <authorList>
            <person name="Sun Q."/>
            <person name="Li D."/>
        </authorList>
    </citation>
    <scope>NUCLEOTIDE SEQUENCE [LARGE SCALE GENOMIC DNA]</scope>
    <source>
        <strain evidence="8 9">MSJd-7</strain>
    </source>
</reference>
<comment type="subcellular location">
    <subcellularLocation>
        <location evidence="1">Membrane</location>
        <topology evidence="1">Multi-pass membrane protein</topology>
    </subcellularLocation>
</comment>
<evidence type="ECO:0000256" key="4">
    <source>
        <dbReference type="ARBA" id="ARBA00022692"/>
    </source>
</evidence>
<dbReference type="EMBL" id="JAHLQI010000003">
    <property type="protein sequence ID" value="MBU5490480.1"/>
    <property type="molecule type" value="Genomic_DNA"/>
</dbReference>
<feature type="transmembrane region" description="Helical" evidence="7">
    <location>
        <begin position="161"/>
        <end position="181"/>
    </location>
</feature>
<dbReference type="Pfam" id="PF03547">
    <property type="entry name" value="Mem_trans"/>
    <property type="match status" value="1"/>
</dbReference>
<name>A0ABS6EUD4_9FIRM</name>
<evidence type="ECO:0000256" key="1">
    <source>
        <dbReference type="ARBA" id="ARBA00004141"/>
    </source>
</evidence>
<feature type="transmembrane region" description="Helical" evidence="7">
    <location>
        <begin position="280"/>
        <end position="302"/>
    </location>
</feature>
<feature type="transmembrane region" description="Helical" evidence="7">
    <location>
        <begin position="226"/>
        <end position="244"/>
    </location>
</feature>
<organism evidence="8 9">
    <name type="scientific">Butyricicoccus intestinisimiae</name>
    <dbReference type="NCBI Taxonomy" id="2841509"/>
    <lineage>
        <taxon>Bacteria</taxon>
        <taxon>Bacillati</taxon>
        <taxon>Bacillota</taxon>
        <taxon>Clostridia</taxon>
        <taxon>Eubacteriales</taxon>
        <taxon>Butyricicoccaceae</taxon>
        <taxon>Butyricicoccus</taxon>
    </lineage>
</organism>
<gene>
    <name evidence="8" type="ORF">KQI75_07585</name>
</gene>
<evidence type="ECO:0000256" key="6">
    <source>
        <dbReference type="ARBA" id="ARBA00023136"/>
    </source>
</evidence>
<keyword evidence="5 7" id="KW-1133">Transmembrane helix</keyword>
<evidence type="ECO:0000313" key="8">
    <source>
        <dbReference type="EMBL" id="MBU5490480.1"/>
    </source>
</evidence>
<proteinExistence type="predicted"/>
<dbReference type="InterPro" id="IPR004776">
    <property type="entry name" value="Mem_transp_PIN-like"/>
</dbReference>
<feature type="transmembrane region" description="Helical" evidence="7">
    <location>
        <begin position="193"/>
        <end position="214"/>
    </location>
</feature>
<feature type="transmembrane region" description="Helical" evidence="7">
    <location>
        <begin position="61"/>
        <end position="84"/>
    </location>
</feature>
<keyword evidence="3" id="KW-1003">Cell membrane</keyword>